<keyword evidence="2" id="KW-1133">Transmembrane helix</keyword>
<proteinExistence type="predicted"/>
<dbReference type="Proteomes" id="UP000799118">
    <property type="component" value="Unassembled WGS sequence"/>
</dbReference>
<accession>A0A6A4GYP7</accession>
<keyword evidence="2" id="KW-0812">Transmembrane</keyword>
<feature type="transmembrane region" description="Helical" evidence="2">
    <location>
        <begin position="218"/>
        <end position="240"/>
    </location>
</feature>
<feature type="region of interest" description="Disordered" evidence="1">
    <location>
        <begin position="172"/>
        <end position="194"/>
    </location>
</feature>
<evidence type="ECO:0000313" key="3">
    <source>
        <dbReference type="EMBL" id="KAE9390583.1"/>
    </source>
</evidence>
<evidence type="ECO:0000256" key="2">
    <source>
        <dbReference type="SAM" id="Phobius"/>
    </source>
</evidence>
<name>A0A6A4GYP7_9AGAR</name>
<evidence type="ECO:0000313" key="4">
    <source>
        <dbReference type="Proteomes" id="UP000799118"/>
    </source>
</evidence>
<protein>
    <submittedName>
        <fullName evidence="3">Uncharacterized protein</fullName>
    </submittedName>
</protein>
<evidence type="ECO:0000256" key="1">
    <source>
        <dbReference type="SAM" id="MobiDB-lite"/>
    </source>
</evidence>
<sequence>MRFWAQIQIPRILNTFEDLGSLSKLRDVSVIHLRSQYITLRNSLLDLQPILDELPSIVLATGDGAVYTNDTVNAVAFLNTGGCGPNGGLCTAVDLELGLVNGSSTAIIDLVPTHEFTVPVSFVFYNGCDGSGTSCSSADCTTAEGSTTPGQGLIQCADDGASVKVTFCPGNATSTSSSASSTSTSASSSSSSASSSFAATASSTTGSDLSGSSTKTSIVGPVVGGVVGGVAAIALLVFLLTPQGLTYSPYAPETLDSTTAVPYMVQRPTFNSSPSKSSSVGYGAGLASTSSDGLGMGMVPGPAPSTITRTQSPAQTNSAPSSIPPSESPTTQANNLDLIIDGLARRFGWTQPPSDQDPPPPIYQHPS</sequence>
<dbReference type="EMBL" id="ML769653">
    <property type="protein sequence ID" value="KAE9390583.1"/>
    <property type="molecule type" value="Genomic_DNA"/>
</dbReference>
<keyword evidence="2" id="KW-0472">Membrane</keyword>
<reference evidence="3" key="1">
    <citation type="journal article" date="2019" name="Environ. Microbiol.">
        <title>Fungal ecological strategies reflected in gene transcription - a case study of two litter decomposers.</title>
        <authorList>
            <person name="Barbi F."/>
            <person name="Kohler A."/>
            <person name="Barry K."/>
            <person name="Baskaran P."/>
            <person name="Daum C."/>
            <person name="Fauchery L."/>
            <person name="Ihrmark K."/>
            <person name="Kuo A."/>
            <person name="LaButti K."/>
            <person name="Lipzen A."/>
            <person name="Morin E."/>
            <person name="Grigoriev I.V."/>
            <person name="Henrissat B."/>
            <person name="Lindahl B."/>
            <person name="Martin F."/>
        </authorList>
    </citation>
    <scope>NUCLEOTIDE SEQUENCE</scope>
    <source>
        <strain evidence="3">JB14</strain>
    </source>
</reference>
<feature type="compositionally biased region" description="Polar residues" evidence="1">
    <location>
        <begin position="305"/>
        <end position="317"/>
    </location>
</feature>
<dbReference type="OrthoDB" id="3045279at2759"/>
<feature type="region of interest" description="Disordered" evidence="1">
    <location>
        <begin position="292"/>
        <end position="367"/>
    </location>
</feature>
<dbReference type="AlphaFoldDB" id="A0A6A4GYP7"/>
<organism evidence="3 4">
    <name type="scientific">Gymnopus androsaceus JB14</name>
    <dbReference type="NCBI Taxonomy" id="1447944"/>
    <lineage>
        <taxon>Eukaryota</taxon>
        <taxon>Fungi</taxon>
        <taxon>Dikarya</taxon>
        <taxon>Basidiomycota</taxon>
        <taxon>Agaricomycotina</taxon>
        <taxon>Agaricomycetes</taxon>
        <taxon>Agaricomycetidae</taxon>
        <taxon>Agaricales</taxon>
        <taxon>Marasmiineae</taxon>
        <taxon>Omphalotaceae</taxon>
        <taxon>Gymnopus</taxon>
    </lineage>
</organism>
<keyword evidence="4" id="KW-1185">Reference proteome</keyword>
<gene>
    <name evidence="3" type="ORF">BT96DRAFT_1024492</name>
</gene>
<feature type="compositionally biased region" description="Pro residues" evidence="1">
    <location>
        <begin position="355"/>
        <end position="367"/>
    </location>
</feature>